<evidence type="ECO:0000313" key="3">
    <source>
        <dbReference type="EMBL" id="THD10227.1"/>
    </source>
</evidence>
<dbReference type="AlphaFoldDB" id="A0A4S3KMR5"/>
<feature type="signal peptide" evidence="2">
    <location>
        <begin position="1"/>
        <end position="21"/>
    </location>
</feature>
<gene>
    <name evidence="3" type="ORF">B1991_00540</name>
</gene>
<reference evidence="3 4" key="1">
    <citation type="submission" date="2017-02" db="EMBL/GenBank/DDBJ databases">
        <title>Whole genome sequencing of Rhodanobacter lindaniclasticus DSM 17932.</title>
        <authorList>
            <person name="Kumar S."/>
            <person name="Patil P."/>
            <person name="Patil P.B."/>
        </authorList>
    </citation>
    <scope>NUCLEOTIDE SEQUENCE [LARGE SCALE GENOMIC DNA]</scope>
    <source>
        <strain evidence="3 4">DSM 17932</strain>
    </source>
</reference>
<keyword evidence="4" id="KW-1185">Reference proteome</keyword>
<feature type="coiled-coil region" evidence="1">
    <location>
        <begin position="70"/>
        <end position="101"/>
    </location>
</feature>
<keyword evidence="1" id="KW-0175">Coiled coil</keyword>
<name>A0A4S3KMR5_9GAMM</name>
<dbReference type="RefSeq" id="WP_136256747.1">
    <property type="nucleotide sequence ID" value="NZ_MWIO01000002.1"/>
</dbReference>
<keyword evidence="2" id="KW-0732">Signal</keyword>
<accession>A0A4S3KMR5</accession>
<dbReference type="EMBL" id="MWIO01000002">
    <property type="protein sequence ID" value="THD10227.1"/>
    <property type="molecule type" value="Genomic_DNA"/>
</dbReference>
<protein>
    <submittedName>
        <fullName evidence="3">DUF4124 domain-containing protein</fullName>
    </submittedName>
</protein>
<proteinExistence type="predicted"/>
<comment type="caution">
    <text evidence="3">The sequence shown here is derived from an EMBL/GenBank/DDBJ whole genome shotgun (WGS) entry which is preliminary data.</text>
</comment>
<dbReference type="Proteomes" id="UP000306317">
    <property type="component" value="Unassembled WGS sequence"/>
</dbReference>
<organism evidence="3 4">
    <name type="scientific">Rhodanobacter lindaniclasticus</name>
    <dbReference type="NCBI Taxonomy" id="75310"/>
    <lineage>
        <taxon>Bacteria</taxon>
        <taxon>Pseudomonadati</taxon>
        <taxon>Pseudomonadota</taxon>
        <taxon>Gammaproteobacteria</taxon>
        <taxon>Lysobacterales</taxon>
        <taxon>Rhodanobacteraceae</taxon>
        <taxon>Rhodanobacter</taxon>
    </lineage>
</organism>
<evidence type="ECO:0000256" key="2">
    <source>
        <dbReference type="SAM" id="SignalP"/>
    </source>
</evidence>
<sequence length="213" mass="23765">MRKPLLILAAVAMAASFAAFAQNTSSVRYKWYDGEGLVHYSDSLTAEAMKYGYDLVNDRGLVVRRVPRQLNAEERAAAAKVAEAEAAKQRAARELATAEAQMLDAYPDEEAYKISLQQTLDTFDQQIHTTRINLRSQEKALADLLARAAEIENAKKPVPKFLTDSVAAQRNVVTGLRATLQRQQALRAQTVQDQVKQLARYRELKAEQDKASQ</sequence>
<evidence type="ECO:0000313" key="4">
    <source>
        <dbReference type="Proteomes" id="UP000306317"/>
    </source>
</evidence>
<evidence type="ECO:0000256" key="1">
    <source>
        <dbReference type="SAM" id="Coils"/>
    </source>
</evidence>
<feature type="chain" id="PRO_5020327213" evidence="2">
    <location>
        <begin position="22"/>
        <end position="213"/>
    </location>
</feature>
<dbReference type="OrthoDB" id="5959537at2"/>